<sequence length="61" mass="6882">MYRQQNNTIDLPGPVVLSCSVWPSSTAMMVMFFGKKGSSFLKRANLLYRGQMGKLQFHPEG</sequence>
<evidence type="ECO:0000313" key="1">
    <source>
        <dbReference type="Proteomes" id="UP000887565"/>
    </source>
</evidence>
<dbReference type="WBParaSite" id="nRc.2.0.1.t00099-RA">
    <property type="protein sequence ID" value="nRc.2.0.1.t00099-RA"/>
    <property type="gene ID" value="nRc.2.0.1.g00099"/>
</dbReference>
<keyword evidence="1" id="KW-1185">Reference proteome</keyword>
<evidence type="ECO:0000313" key="2">
    <source>
        <dbReference type="WBParaSite" id="nRc.2.0.1.t00099-RA"/>
    </source>
</evidence>
<protein>
    <submittedName>
        <fullName evidence="2">Uncharacterized protein</fullName>
    </submittedName>
</protein>
<accession>A0A915HFN0</accession>
<organism evidence="1 2">
    <name type="scientific">Romanomermis culicivorax</name>
    <name type="common">Nematode worm</name>
    <dbReference type="NCBI Taxonomy" id="13658"/>
    <lineage>
        <taxon>Eukaryota</taxon>
        <taxon>Metazoa</taxon>
        <taxon>Ecdysozoa</taxon>
        <taxon>Nematoda</taxon>
        <taxon>Enoplea</taxon>
        <taxon>Dorylaimia</taxon>
        <taxon>Mermithida</taxon>
        <taxon>Mermithoidea</taxon>
        <taxon>Mermithidae</taxon>
        <taxon>Romanomermis</taxon>
    </lineage>
</organism>
<reference evidence="2" key="1">
    <citation type="submission" date="2022-11" db="UniProtKB">
        <authorList>
            <consortium name="WormBaseParasite"/>
        </authorList>
    </citation>
    <scope>IDENTIFICATION</scope>
</reference>
<dbReference type="AlphaFoldDB" id="A0A915HFN0"/>
<name>A0A915HFN0_ROMCU</name>
<proteinExistence type="predicted"/>
<dbReference type="Proteomes" id="UP000887565">
    <property type="component" value="Unplaced"/>
</dbReference>